<gene>
    <name evidence="1" type="ORF">ANCDUO_05332</name>
</gene>
<reference evidence="1 2" key="1">
    <citation type="submission" date="2013-12" db="EMBL/GenBank/DDBJ databases">
        <title>Draft genome of the parsitic nematode Ancylostoma duodenale.</title>
        <authorList>
            <person name="Mitreva M."/>
        </authorList>
    </citation>
    <scope>NUCLEOTIDE SEQUENCE [LARGE SCALE GENOMIC DNA]</scope>
    <source>
        <strain evidence="1 2">Zhejiang</strain>
    </source>
</reference>
<dbReference type="AlphaFoldDB" id="A0A0C2DNX2"/>
<evidence type="ECO:0000313" key="2">
    <source>
        <dbReference type="Proteomes" id="UP000054047"/>
    </source>
</evidence>
<accession>A0A0C2DNX2</accession>
<dbReference type="EMBL" id="KN728111">
    <property type="protein sequence ID" value="KIH64357.1"/>
    <property type="molecule type" value="Genomic_DNA"/>
</dbReference>
<keyword evidence="2" id="KW-1185">Reference proteome</keyword>
<organism evidence="1 2">
    <name type="scientific">Ancylostoma duodenale</name>
    <dbReference type="NCBI Taxonomy" id="51022"/>
    <lineage>
        <taxon>Eukaryota</taxon>
        <taxon>Metazoa</taxon>
        <taxon>Ecdysozoa</taxon>
        <taxon>Nematoda</taxon>
        <taxon>Chromadorea</taxon>
        <taxon>Rhabditida</taxon>
        <taxon>Rhabditina</taxon>
        <taxon>Rhabditomorpha</taxon>
        <taxon>Strongyloidea</taxon>
        <taxon>Ancylostomatidae</taxon>
        <taxon>Ancylostomatinae</taxon>
        <taxon>Ancylostoma</taxon>
    </lineage>
</organism>
<dbReference type="Proteomes" id="UP000054047">
    <property type="component" value="Unassembled WGS sequence"/>
</dbReference>
<evidence type="ECO:0000313" key="1">
    <source>
        <dbReference type="EMBL" id="KIH64357.1"/>
    </source>
</evidence>
<proteinExistence type="predicted"/>
<protein>
    <submittedName>
        <fullName evidence="1">Uncharacterized protein</fullName>
    </submittedName>
</protein>
<sequence length="117" mass="13261">MKVILQNRQVKPQYYPEFLFNLIGDGREQAKMKHPGHNITNLIGRLTLDPQTSFSVCTLLMAAIVTAKRWRTPHLSVLPFRDILFLSDSGVLIMKLRTLRLTSLPPTGAAALLHHLF</sequence>
<name>A0A0C2DNX2_9BILA</name>